<evidence type="ECO:0000256" key="4">
    <source>
        <dbReference type="ARBA" id="ARBA00022692"/>
    </source>
</evidence>
<feature type="transmembrane region" description="Helical" evidence="7">
    <location>
        <begin position="368"/>
        <end position="389"/>
    </location>
</feature>
<dbReference type="EMBL" id="JH594606">
    <property type="protein sequence ID" value="EHQ03287.1"/>
    <property type="molecule type" value="Genomic_DNA"/>
</dbReference>
<feature type="transmembrane region" description="Helical" evidence="7">
    <location>
        <begin position="261"/>
        <end position="280"/>
    </location>
</feature>
<evidence type="ECO:0000256" key="1">
    <source>
        <dbReference type="ARBA" id="ARBA00004651"/>
    </source>
</evidence>
<protein>
    <submittedName>
        <fullName evidence="8">Quinol:cytochrome c oxidoreductase quinone-binding subunit 1</fullName>
    </submittedName>
</protein>
<gene>
    <name evidence="8" type="ORF">Gilli_2671</name>
</gene>
<sequence>MSHYEAPIRKPLVTGDKTYHDVTIDVAAPVEGRANKSWWIVFSIALIAFLWGLGCIIYTVSTGIGTWGLNKTVGWAWDITNFVWWVGIGHAGTLISAVLLLFRQKWRMAINRSAEAMTIFSVMQAGLFPIIHMGRPWLAYWVLPIPNQFGSLWVNFNSPLLWDVFAISTYLSVSLVFWWTGLLPDFAMIRDRAVKPFQKKIYGILSFGWSGRAKDWQRFEEVSLVLAGLATPLVLSVHTIVSFDFATSVIPGWHTTIFPPYFVAGAVFSGFAMVNTLLIIMRKVSNLEDYITIQHIELMNIVIMVTGSIVGVAYITELFVAWYSGVEYEQYAFLNRATGPYWWAYWAMMTCNVLSPQFMWFKKLRTSIMFSFFISIVVNIGMWFERFVIIVTSLHRDYLPSSWTMFSPTFVDVGIFIGTIGFFFVLFLLYARSFPVIAQAEVKTILKASSAKYKRLRAEHGDDVDHYSPIVREPSANTAEGVHKQMEDTSGEGTLEDDNHNPTVSADALVTSEIQKDRIDEMLERIGTFSPTTQKADDLTKLKSVGPLMQQRLHQLGIYTFSQVSKLKAIDFELLNEIIENFPGEGKREDWEAQAIKLNNK</sequence>
<keyword evidence="4 7" id="KW-0812">Transmembrane</keyword>
<evidence type="ECO:0000313" key="8">
    <source>
        <dbReference type="EMBL" id="EHQ03287.1"/>
    </source>
</evidence>
<dbReference type="Pfam" id="PF03916">
    <property type="entry name" value="NrfD"/>
    <property type="match status" value="1"/>
</dbReference>
<feature type="transmembrane region" description="Helical" evidence="7">
    <location>
        <begin position="343"/>
        <end position="361"/>
    </location>
</feature>
<proteinExistence type="inferred from homology"/>
<evidence type="ECO:0000313" key="9">
    <source>
        <dbReference type="Proteomes" id="UP000003844"/>
    </source>
</evidence>
<feature type="transmembrane region" description="Helical" evidence="7">
    <location>
        <begin position="160"/>
        <end position="182"/>
    </location>
</feature>
<evidence type="ECO:0000256" key="2">
    <source>
        <dbReference type="ARBA" id="ARBA00008929"/>
    </source>
</evidence>
<feature type="transmembrane region" description="Helical" evidence="7">
    <location>
        <begin position="301"/>
        <end position="323"/>
    </location>
</feature>
<keyword evidence="3" id="KW-1003">Cell membrane</keyword>
<dbReference type="Proteomes" id="UP000003844">
    <property type="component" value="Unassembled WGS sequence"/>
</dbReference>
<name>H2BYE8_GILLR</name>
<keyword evidence="9" id="KW-1185">Reference proteome</keyword>
<accession>H2BYE8</accession>
<dbReference type="AlphaFoldDB" id="H2BYE8"/>
<dbReference type="PANTHER" id="PTHR43044:SF2">
    <property type="entry name" value="POLYSULPHIDE REDUCTASE NRFD"/>
    <property type="match status" value="1"/>
</dbReference>
<evidence type="ECO:0000256" key="3">
    <source>
        <dbReference type="ARBA" id="ARBA00022475"/>
    </source>
</evidence>
<keyword evidence="5 7" id="KW-1133">Transmembrane helix</keyword>
<dbReference type="InterPro" id="IPR005614">
    <property type="entry name" value="NrfD-like"/>
</dbReference>
<dbReference type="RefSeq" id="WP_006989594.1">
    <property type="nucleotide sequence ID" value="NZ_JH594606.1"/>
</dbReference>
<feature type="transmembrane region" description="Helical" evidence="7">
    <location>
        <begin position="82"/>
        <end position="102"/>
    </location>
</feature>
<dbReference type="eggNOG" id="COG5557">
    <property type="taxonomic scope" value="Bacteria"/>
</dbReference>
<feature type="transmembrane region" description="Helical" evidence="7">
    <location>
        <begin position="409"/>
        <end position="431"/>
    </location>
</feature>
<dbReference type="HOGENOM" id="CLU_021295_1_0_10"/>
<dbReference type="eggNOG" id="COG3743">
    <property type="taxonomic scope" value="Bacteria"/>
</dbReference>
<feature type="transmembrane region" description="Helical" evidence="7">
    <location>
        <begin position="114"/>
        <end position="134"/>
    </location>
</feature>
<keyword evidence="6 7" id="KW-0472">Membrane</keyword>
<evidence type="ECO:0000256" key="6">
    <source>
        <dbReference type="ARBA" id="ARBA00023136"/>
    </source>
</evidence>
<feature type="transmembrane region" description="Helical" evidence="7">
    <location>
        <begin position="38"/>
        <end position="62"/>
    </location>
</feature>
<evidence type="ECO:0000256" key="5">
    <source>
        <dbReference type="ARBA" id="ARBA00022989"/>
    </source>
</evidence>
<organism evidence="8 9">
    <name type="scientific">Gillisia limnaea (strain DSM 15749 / LMG 21470 / R-8282)</name>
    <dbReference type="NCBI Taxonomy" id="865937"/>
    <lineage>
        <taxon>Bacteria</taxon>
        <taxon>Pseudomonadati</taxon>
        <taxon>Bacteroidota</taxon>
        <taxon>Flavobacteriia</taxon>
        <taxon>Flavobacteriales</taxon>
        <taxon>Flavobacteriaceae</taxon>
        <taxon>Gillisia</taxon>
    </lineage>
</organism>
<dbReference type="PANTHER" id="PTHR43044">
    <property type="match status" value="1"/>
</dbReference>
<reference evidence="9" key="1">
    <citation type="journal article" date="2012" name="Stand. Genomic Sci.">
        <title>Genome sequence of the Antarctic rhodopsins-containing flavobacterium Gillisia limnaea type strain (R-8282(T)).</title>
        <authorList>
            <person name="Riedel T."/>
            <person name="Held B."/>
            <person name="Nolan M."/>
            <person name="Lucas S."/>
            <person name="Lapidus A."/>
            <person name="Tice H."/>
            <person name="Del Rio T.G."/>
            <person name="Cheng J.F."/>
            <person name="Han C."/>
            <person name="Tapia R."/>
            <person name="Goodwin L.A."/>
            <person name="Pitluck S."/>
            <person name="Liolios K."/>
            <person name="Mavromatis K."/>
            <person name="Pagani I."/>
            <person name="Ivanova N."/>
            <person name="Mikhailova N."/>
            <person name="Pati A."/>
            <person name="Chen A."/>
            <person name="Palaniappan K."/>
            <person name="Land M."/>
            <person name="Rohde M."/>
            <person name="Tindall B.J."/>
            <person name="Detter J.C."/>
            <person name="Goker M."/>
            <person name="Bristow J."/>
            <person name="Eisen J.A."/>
            <person name="Markowitz V."/>
            <person name="Hugenholtz P."/>
            <person name="Kyrpides N.C."/>
            <person name="Klenk H.P."/>
            <person name="Woyke T."/>
        </authorList>
    </citation>
    <scope>NUCLEOTIDE SEQUENCE [LARGE SCALE GENOMIC DNA]</scope>
    <source>
        <strain evidence="9">DSM 15749 / LMG 21470 / R-8282</strain>
    </source>
</reference>
<dbReference type="STRING" id="865937.Gilli_2671"/>
<feature type="transmembrane region" description="Helical" evidence="7">
    <location>
        <begin position="222"/>
        <end position="241"/>
    </location>
</feature>
<comment type="subcellular location">
    <subcellularLocation>
        <location evidence="1">Cell membrane</location>
        <topology evidence="1">Multi-pass membrane protein</topology>
    </subcellularLocation>
</comment>
<dbReference type="OrthoDB" id="9806499at2"/>
<comment type="similarity">
    <text evidence="2">Belongs to the NrfD family.</text>
</comment>
<evidence type="ECO:0000256" key="7">
    <source>
        <dbReference type="SAM" id="Phobius"/>
    </source>
</evidence>
<dbReference type="GO" id="GO:0005886">
    <property type="term" value="C:plasma membrane"/>
    <property type="evidence" value="ECO:0007669"/>
    <property type="project" value="UniProtKB-SubCell"/>
</dbReference>